<dbReference type="Gene3D" id="3.40.50.150">
    <property type="entry name" value="Vaccinia Virus protein VP39"/>
    <property type="match status" value="1"/>
</dbReference>
<dbReference type="GO" id="GO:0009307">
    <property type="term" value="P:DNA restriction-modification system"/>
    <property type="evidence" value="ECO:0007669"/>
    <property type="project" value="UniProtKB-KW"/>
</dbReference>
<evidence type="ECO:0000256" key="7">
    <source>
        <dbReference type="ARBA" id="ARBA00047942"/>
    </source>
</evidence>
<evidence type="ECO:0000259" key="8">
    <source>
        <dbReference type="Pfam" id="PF02384"/>
    </source>
</evidence>
<keyword evidence="3 10" id="KW-0489">Methyltransferase</keyword>
<evidence type="ECO:0000256" key="1">
    <source>
        <dbReference type="ARBA" id="ARBA00006594"/>
    </source>
</evidence>
<evidence type="ECO:0000313" key="11">
    <source>
        <dbReference type="Proteomes" id="UP000010482"/>
    </source>
</evidence>
<dbReference type="InterPro" id="IPR002052">
    <property type="entry name" value="DNA_methylase_N6_adenine_CS"/>
</dbReference>
<name>K9YWN7_DACS8</name>
<evidence type="ECO:0000313" key="10">
    <source>
        <dbReference type="EMBL" id="AFZ51324.1"/>
    </source>
</evidence>
<dbReference type="Proteomes" id="UP000010482">
    <property type="component" value="Chromosome"/>
</dbReference>
<evidence type="ECO:0000256" key="2">
    <source>
        <dbReference type="ARBA" id="ARBA00011900"/>
    </source>
</evidence>
<dbReference type="HOGENOM" id="CLU_018284_4_0_3"/>
<keyword evidence="5" id="KW-0949">S-adenosyl-L-methionine</keyword>
<accession>K9YWN7</accession>
<dbReference type="PRINTS" id="PR00507">
    <property type="entry name" value="N12N6MTFRASE"/>
</dbReference>
<organism evidence="10 11">
    <name type="scientific">Dactylococcopsis salina (strain PCC 8305)</name>
    <name type="common">Myxobactron salinum</name>
    <dbReference type="NCBI Taxonomy" id="13035"/>
    <lineage>
        <taxon>Bacteria</taxon>
        <taxon>Bacillati</taxon>
        <taxon>Cyanobacteriota</taxon>
        <taxon>Cyanophyceae</taxon>
        <taxon>Nodosilineales</taxon>
        <taxon>Cymatolegaceae</taxon>
        <taxon>Dactylococcopsis</taxon>
    </lineage>
</organism>
<feature type="domain" description="N6 adenine-specific DNA methyltransferase N-terminal" evidence="9">
    <location>
        <begin position="3"/>
        <end position="137"/>
    </location>
</feature>
<dbReference type="PANTHER" id="PTHR42933">
    <property type="entry name" value="SLR6095 PROTEIN"/>
    <property type="match status" value="1"/>
</dbReference>
<dbReference type="InterPro" id="IPR051537">
    <property type="entry name" value="DNA_Adenine_Mtase"/>
</dbReference>
<keyword evidence="11" id="KW-1185">Reference proteome</keyword>
<reference evidence="10" key="1">
    <citation type="submission" date="2012-04" db="EMBL/GenBank/DDBJ databases">
        <title>Finished genome of Dactylococcopsis salina PCC 8305.</title>
        <authorList>
            <consortium name="US DOE Joint Genome Institute"/>
            <person name="Gugger M."/>
            <person name="Coursin T."/>
            <person name="Rippka R."/>
            <person name="Tandeau De Marsac N."/>
            <person name="Huntemann M."/>
            <person name="Wei C.-L."/>
            <person name="Han J."/>
            <person name="Detter J.C."/>
            <person name="Han C."/>
            <person name="Tapia R."/>
            <person name="Daligault H."/>
            <person name="Chen A."/>
            <person name="Krypides N."/>
            <person name="Mavromatis K."/>
            <person name="Markowitz V."/>
            <person name="Szeto E."/>
            <person name="Ivanova N."/>
            <person name="Ovchinnikova G."/>
            <person name="Pagani I."/>
            <person name="Pati A."/>
            <person name="Goodwin L."/>
            <person name="Peters L."/>
            <person name="Pitluck S."/>
            <person name="Woyke T."/>
            <person name="Kerfeld C."/>
        </authorList>
    </citation>
    <scope>NUCLEOTIDE SEQUENCE [LARGE SCALE GENOMIC DNA]</scope>
    <source>
        <strain evidence="10">PCC 8305</strain>
    </source>
</reference>
<dbReference type="InterPro" id="IPR022749">
    <property type="entry name" value="D12N6_MeTrfase_N"/>
</dbReference>
<dbReference type="Gene3D" id="1.20.1260.30">
    <property type="match status" value="1"/>
</dbReference>
<dbReference type="PATRIC" id="fig|13035.3.peg.3137"/>
<evidence type="ECO:0000259" key="9">
    <source>
        <dbReference type="Pfam" id="PF12161"/>
    </source>
</evidence>
<dbReference type="PROSITE" id="PS00092">
    <property type="entry name" value="N6_MTASE"/>
    <property type="match status" value="1"/>
</dbReference>
<gene>
    <name evidence="10" type="ORF">Dacsa_2750</name>
</gene>
<dbReference type="SUPFAM" id="SSF53335">
    <property type="entry name" value="S-adenosyl-L-methionine-dependent methyltransferases"/>
    <property type="match status" value="1"/>
</dbReference>
<dbReference type="eggNOG" id="COG0286">
    <property type="taxonomic scope" value="Bacteria"/>
</dbReference>
<dbReference type="InterPro" id="IPR029063">
    <property type="entry name" value="SAM-dependent_MTases_sf"/>
</dbReference>
<dbReference type="AlphaFoldDB" id="K9YWN7"/>
<proteinExistence type="inferred from homology"/>
<evidence type="ECO:0000256" key="6">
    <source>
        <dbReference type="ARBA" id="ARBA00022747"/>
    </source>
</evidence>
<dbReference type="GO" id="GO:0008170">
    <property type="term" value="F:N-methyltransferase activity"/>
    <property type="evidence" value="ECO:0007669"/>
    <property type="project" value="InterPro"/>
</dbReference>
<dbReference type="REBASE" id="58320">
    <property type="entry name" value="M.Dsa8305ORF2750P"/>
</dbReference>
<dbReference type="GO" id="GO:0003677">
    <property type="term" value="F:DNA binding"/>
    <property type="evidence" value="ECO:0007669"/>
    <property type="project" value="InterPro"/>
</dbReference>
<comment type="catalytic activity">
    <reaction evidence="7">
        <text>a 2'-deoxyadenosine in DNA + S-adenosyl-L-methionine = an N(6)-methyl-2'-deoxyadenosine in DNA + S-adenosyl-L-homocysteine + H(+)</text>
        <dbReference type="Rhea" id="RHEA:15197"/>
        <dbReference type="Rhea" id="RHEA-COMP:12418"/>
        <dbReference type="Rhea" id="RHEA-COMP:12419"/>
        <dbReference type="ChEBI" id="CHEBI:15378"/>
        <dbReference type="ChEBI" id="CHEBI:57856"/>
        <dbReference type="ChEBI" id="CHEBI:59789"/>
        <dbReference type="ChEBI" id="CHEBI:90615"/>
        <dbReference type="ChEBI" id="CHEBI:90616"/>
        <dbReference type="EC" id="2.1.1.72"/>
    </reaction>
</comment>
<dbReference type="EMBL" id="CP003944">
    <property type="protein sequence ID" value="AFZ51324.1"/>
    <property type="molecule type" value="Genomic_DNA"/>
</dbReference>
<keyword evidence="6" id="KW-0680">Restriction system</keyword>
<comment type="similarity">
    <text evidence="1">Belongs to the N(4)/N(6)-methyltransferase family.</text>
</comment>
<protein>
    <recommendedName>
        <fullName evidence="2">site-specific DNA-methyltransferase (adenine-specific)</fullName>
        <ecNumber evidence="2">2.1.1.72</ecNumber>
    </recommendedName>
</protein>
<dbReference type="InterPro" id="IPR003356">
    <property type="entry name" value="DNA_methylase_A-5"/>
</dbReference>
<keyword evidence="4" id="KW-0808">Transferase</keyword>
<feature type="domain" description="DNA methylase adenine-specific" evidence="8">
    <location>
        <begin position="148"/>
        <end position="449"/>
    </location>
</feature>
<dbReference type="CDD" id="cd02440">
    <property type="entry name" value="AdoMet_MTases"/>
    <property type="match status" value="1"/>
</dbReference>
<dbReference type="Pfam" id="PF12161">
    <property type="entry name" value="HsdM_N"/>
    <property type="match status" value="1"/>
</dbReference>
<dbReference type="RefSeq" id="WP_015230313.1">
    <property type="nucleotide sequence ID" value="NC_019780.1"/>
</dbReference>
<dbReference type="GO" id="GO:0009007">
    <property type="term" value="F:site-specific DNA-methyltransferase (adenine-specific) activity"/>
    <property type="evidence" value="ECO:0007669"/>
    <property type="project" value="UniProtKB-EC"/>
</dbReference>
<dbReference type="Pfam" id="PF02384">
    <property type="entry name" value="N6_Mtase"/>
    <property type="match status" value="1"/>
</dbReference>
<dbReference type="KEGG" id="dsl:Dacsa_2750"/>
<dbReference type="GO" id="GO:0032259">
    <property type="term" value="P:methylation"/>
    <property type="evidence" value="ECO:0007669"/>
    <property type="project" value="UniProtKB-KW"/>
</dbReference>
<dbReference type="InterPro" id="IPR038333">
    <property type="entry name" value="T1MK-like_N_sf"/>
</dbReference>
<dbReference type="PANTHER" id="PTHR42933:SF4">
    <property type="entry name" value="TYPE I RESTRICTION ENZYME ECOKI METHYLASE SUBUNIT"/>
    <property type="match status" value="1"/>
</dbReference>
<dbReference type="STRING" id="13035.Dacsa_2750"/>
<evidence type="ECO:0000256" key="4">
    <source>
        <dbReference type="ARBA" id="ARBA00022679"/>
    </source>
</evidence>
<dbReference type="EC" id="2.1.1.72" evidence="2"/>
<evidence type="ECO:0000256" key="3">
    <source>
        <dbReference type="ARBA" id="ARBA00022603"/>
    </source>
</evidence>
<dbReference type="OrthoDB" id="467945at2"/>
<evidence type="ECO:0000256" key="5">
    <source>
        <dbReference type="ARBA" id="ARBA00022691"/>
    </source>
</evidence>
<sequence length="490" mass="55913">MSLNATIKSIQDIMRKDVGVDGDAQRIGQLGWMLFYKKFSDQDQELELSDDEYESPIPMGLRWEEWADSETLGKKAPTGDALLAFVDNQLFPQLKELDFTNLTGLSRQRAELLRSVFEDAYNYMKSGTLLRQVIDKINDSIDFNESKTRHLFGDIYEKILKDLQSAGNYGEFYTPRAVTQFAVDMVNPQLGETVLDPACGTGGFLTAAYEHLRKQAQTPEQLEAIKQNIWGIEKKALPHLLCVTNLMVHEVEVPTTVRHANALAKPLRDYSPKDQVDVVVINPPFGGMEEDGIESNFPTEFRTRETADLFLLLVMELLKPQGRAAIVLPDGTLFGEGIKTRLKEKLLRDCNLHTIVRLPNGVFNPYTSIRTNVLFFTKGEPTETVWYYEHPYPSGYKSYSKTKPMRIEEFAAEKQWWNNREETELAWQVSVEDIKANGFNLDIKNPNVAAEDYKDPETLLKKYREAEAEVEEARNALKSSLMASLQREEM</sequence>